<evidence type="ECO:0000313" key="2">
    <source>
        <dbReference type="Proteomes" id="UP000828251"/>
    </source>
</evidence>
<comment type="caution">
    <text evidence="1">The sequence shown here is derived from an EMBL/GenBank/DDBJ whole genome shotgun (WGS) entry which is preliminary data.</text>
</comment>
<dbReference type="PANTHER" id="PTHR33116:SF75">
    <property type="entry name" value="RIBONUCLEASE H PROTEIN"/>
    <property type="match status" value="1"/>
</dbReference>
<gene>
    <name evidence="1" type="ORF">J1N35_021642</name>
</gene>
<accession>A0A9D3VEW2</accession>
<dbReference type="AlphaFoldDB" id="A0A9D3VEW2"/>
<organism evidence="1 2">
    <name type="scientific">Gossypium stocksii</name>
    <dbReference type="NCBI Taxonomy" id="47602"/>
    <lineage>
        <taxon>Eukaryota</taxon>
        <taxon>Viridiplantae</taxon>
        <taxon>Streptophyta</taxon>
        <taxon>Embryophyta</taxon>
        <taxon>Tracheophyta</taxon>
        <taxon>Spermatophyta</taxon>
        <taxon>Magnoliopsida</taxon>
        <taxon>eudicotyledons</taxon>
        <taxon>Gunneridae</taxon>
        <taxon>Pentapetalae</taxon>
        <taxon>rosids</taxon>
        <taxon>malvids</taxon>
        <taxon>Malvales</taxon>
        <taxon>Malvaceae</taxon>
        <taxon>Malvoideae</taxon>
        <taxon>Gossypium</taxon>
    </lineage>
</organism>
<reference evidence="1 2" key="1">
    <citation type="journal article" date="2021" name="Plant Biotechnol. J.">
        <title>Multi-omics assisted identification of the key and species-specific regulatory components of drought-tolerant mechanisms in Gossypium stocksii.</title>
        <authorList>
            <person name="Yu D."/>
            <person name="Ke L."/>
            <person name="Zhang D."/>
            <person name="Wu Y."/>
            <person name="Sun Y."/>
            <person name="Mei J."/>
            <person name="Sun J."/>
            <person name="Sun Y."/>
        </authorList>
    </citation>
    <scope>NUCLEOTIDE SEQUENCE [LARGE SCALE GENOMIC DNA]</scope>
    <source>
        <strain evidence="2">cv. E1</strain>
        <tissue evidence="1">Leaf</tissue>
    </source>
</reference>
<evidence type="ECO:0008006" key="3">
    <source>
        <dbReference type="Google" id="ProtNLM"/>
    </source>
</evidence>
<sequence length="141" mass="16481">MTTARMPITICKKIEKVARAFLWGSNNERRKVALVSWNEVCKPVEKCGLGIRQLHDQNMLFLLKLGFQLVSKTDSLWVQILRNKYNIHGTIPNILHRNNCSYVWRSIVKVWDDVNQGLVWIIQDGLIVNFWNNVWIHDLGP</sequence>
<dbReference type="EMBL" id="JAIQCV010000007">
    <property type="protein sequence ID" value="KAH1081881.1"/>
    <property type="molecule type" value="Genomic_DNA"/>
</dbReference>
<dbReference type="OrthoDB" id="999992at2759"/>
<keyword evidence="2" id="KW-1185">Reference proteome</keyword>
<dbReference type="PANTHER" id="PTHR33116">
    <property type="entry name" value="REVERSE TRANSCRIPTASE ZINC-BINDING DOMAIN-CONTAINING PROTEIN-RELATED-RELATED"/>
    <property type="match status" value="1"/>
</dbReference>
<proteinExistence type="predicted"/>
<dbReference type="Proteomes" id="UP000828251">
    <property type="component" value="Unassembled WGS sequence"/>
</dbReference>
<name>A0A9D3VEW2_9ROSI</name>
<evidence type="ECO:0000313" key="1">
    <source>
        <dbReference type="EMBL" id="KAH1081881.1"/>
    </source>
</evidence>
<protein>
    <recommendedName>
        <fullName evidence="3">Reverse transcriptase zinc-binding domain-containing protein</fullName>
    </recommendedName>
</protein>